<proteinExistence type="predicted"/>
<sequence>MKNNVILKKYSINKLVTGLLLFGFVVTGFLDLLVNRQSSYSSIMGMDTIRVYFYTFFLLVIGCWLLYNKWFVGIGFISLATFSSYFTEYISIHNYFASIAIYIGVIIDIITRKKKKWLVPLIIIGILQGIAFQTGWFGYYMVGIMEFSALCVGSAFIIKTIE</sequence>
<keyword evidence="1" id="KW-0812">Transmembrane</keyword>
<name>A0ABR7VHR8_9FLAO</name>
<dbReference type="RefSeq" id="WP_188315082.1">
    <property type="nucleotide sequence ID" value="NZ_JABTCG010000005.1"/>
</dbReference>
<keyword evidence="3" id="KW-1185">Reference proteome</keyword>
<feature type="transmembrane region" description="Helical" evidence="1">
    <location>
        <begin position="117"/>
        <end position="133"/>
    </location>
</feature>
<keyword evidence="1" id="KW-1133">Transmembrane helix</keyword>
<feature type="transmembrane region" description="Helical" evidence="1">
    <location>
        <begin position="12"/>
        <end position="30"/>
    </location>
</feature>
<evidence type="ECO:0000313" key="3">
    <source>
        <dbReference type="Proteomes" id="UP000598350"/>
    </source>
</evidence>
<evidence type="ECO:0000256" key="1">
    <source>
        <dbReference type="SAM" id="Phobius"/>
    </source>
</evidence>
<organism evidence="2 3">
    <name type="scientific">Maribacter arenosus</name>
    <dbReference type="NCBI Taxonomy" id="1854708"/>
    <lineage>
        <taxon>Bacteria</taxon>
        <taxon>Pseudomonadati</taxon>
        <taxon>Bacteroidota</taxon>
        <taxon>Flavobacteriia</taxon>
        <taxon>Flavobacteriales</taxon>
        <taxon>Flavobacteriaceae</taxon>
        <taxon>Maribacter</taxon>
    </lineage>
</organism>
<dbReference type="EMBL" id="JABTCG010000005">
    <property type="protein sequence ID" value="MBD0851968.1"/>
    <property type="molecule type" value="Genomic_DNA"/>
</dbReference>
<keyword evidence="1" id="KW-0472">Membrane</keyword>
<accession>A0ABR7VHR8</accession>
<protein>
    <submittedName>
        <fullName evidence="2">Uncharacterized protein</fullName>
    </submittedName>
</protein>
<dbReference type="Proteomes" id="UP000598350">
    <property type="component" value="Unassembled WGS sequence"/>
</dbReference>
<evidence type="ECO:0000313" key="2">
    <source>
        <dbReference type="EMBL" id="MBD0851968.1"/>
    </source>
</evidence>
<comment type="caution">
    <text evidence="2">The sequence shown here is derived from an EMBL/GenBank/DDBJ whole genome shotgun (WGS) entry which is preliminary data.</text>
</comment>
<feature type="transmembrane region" description="Helical" evidence="1">
    <location>
        <begin position="51"/>
        <end position="72"/>
    </location>
</feature>
<reference evidence="2 3" key="1">
    <citation type="submission" date="2020-05" db="EMBL/GenBank/DDBJ databases">
        <title>The draft genome sequence of Maribacter arenosus CAU 1321.</title>
        <authorList>
            <person name="Mu L."/>
        </authorList>
    </citation>
    <scope>NUCLEOTIDE SEQUENCE [LARGE SCALE GENOMIC DNA]</scope>
    <source>
        <strain evidence="2 3">CAU 1321</strain>
    </source>
</reference>
<gene>
    <name evidence="2" type="ORF">HPE63_14900</name>
</gene>
<feature type="transmembrane region" description="Helical" evidence="1">
    <location>
        <begin position="92"/>
        <end position="110"/>
    </location>
</feature>
<feature type="transmembrane region" description="Helical" evidence="1">
    <location>
        <begin position="139"/>
        <end position="158"/>
    </location>
</feature>